<name>A0A2U1K400_9BACI</name>
<dbReference type="Pfam" id="PF03458">
    <property type="entry name" value="Gly_transporter"/>
    <property type="match status" value="2"/>
</dbReference>
<dbReference type="GO" id="GO:0005886">
    <property type="term" value="C:plasma membrane"/>
    <property type="evidence" value="ECO:0007669"/>
    <property type="project" value="UniProtKB-SubCell"/>
</dbReference>
<dbReference type="InterPro" id="IPR005115">
    <property type="entry name" value="Gly_transporter"/>
</dbReference>
<feature type="transmembrane region" description="Helical" evidence="7">
    <location>
        <begin position="174"/>
        <end position="193"/>
    </location>
</feature>
<evidence type="ECO:0000313" key="9">
    <source>
        <dbReference type="EMBL" id="PWA12241.1"/>
    </source>
</evidence>
<feature type="transmembrane region" description="Helical" evidence="7">
    <location>
        <begin position="151"/>
        <end position="168"/>
    </location>
</feature>
<evidence type="ECO:0000256" key="1">
    <source>
        <dbReference type="ARBA" id="ARBA00004651"/>
    </source>
</evidence>
<sequence length="207" mass="22712">MVWDVLNVIGTIAFAISGAIIAMEEEYDILGVYILGFATAFGGGTVRNILIDLPLSHIWQQNILFYIAILVIGIVFFLPNSWIESYSKWAWGVFFDAIGLGAFAIQGALYAYNMNHPLIAVVVAAALTGAGGGVIRDLLARRQPLILKKEMYAVWAMMGGLIVGLGLANHDILLYFVLALIVACRMLAHHYGWQLPRKKRKGEESSA</sequence>
<evidence type="ECO:0000256" key="5">
    <source>
        <dbReference type="ARBA" id="ARBA00022989"/>
    </source>
</evidence>
<comment type="similarity">
    <text evidence="2">Belongs to the UPF0126 family.</text>
</comment>
<dbReference type="PANTHER" id="PTHR30506">
    <property type="entry name" value="INNER MEMBRANE PROTEIN"/>
    <property type="match status" value="1"/>
</dbReference>
<accession>A0A2U1K400</accession>
<feature type="transmembrane region" description="Helical" evidence="7">
    <location>
        <begin position="89"/>
        <end position="112"/>
    </location>
</feature>
<keyword evidence="5 7" id="KW-1133">Transmembrane helix</keyword>
<comment type="caution">
    <text evidence="9">The sequence shown here is derived from an EMBL/GenBank/DDBJ whole genome shotgun (WGS) entry which is preliminary data.</text>
</comment>
<dbReference type="AlphaFoldDB" id="A0A2U1K400"/>
<dbReference type="OrthoDB" id="9791874at2"/>
<dbReference type="EMBL" id="QCZG01000011">
    <property type="protein sequence ID" value="PWA12241.1"/>
    <property type="molecule type" value="Genomic_DNA"/>
</dbReference>
<organism evidence="9 10">
    <name type="scientific">Pueribacillus theae</name>
    <dbReference type="NCBI Taxonomy" id="2171751"/>
    <lineage>
        <taxon>Bacteria</taxon>
        <taxon>Bacillati</taxon>
        <taxon>Bacillota</taxon>
        <taxon>Bacilli</taxon>
        <taxon>Bacillales</taxon>
        <taxon>Bacillaceae</taxon>
        <taxon>Pueribacillus</taxon>
    </lineage>
</organism>
<evidence type="ECO:0000256" key="7">
    <source>
        <dbReference type="SAM" id="Phobius"/>
    </source>
</evidence>
<feature type="transmembrane region" description="Helical" evidence="7">
    <location>
        <begin position="30"/>
        <end position="51"/>
    </location>
</feature>
<feature type="transmembrane region" description="Helical" evidence="7">
    <location>
        <begin position="118"/>
        <end position="139"/>
    </location>
</feature>
<feature type="domain" description="Glycine transporter" evidence="8">
    <location>
        <begin position="94"/>
        <end position="163"/>
    </location>
</feature>
<feature type="transmembrane region" description="Helical" evidence="7">
    <location>
        <begin position="6"/>
        <end position="23"/>
    </location>
</feature>
<evidence type="ECO:0000313" key="10">
    <source>
        <dbReference type="Proteomes" id="UP000245998"/>
    </source>
</evidence>
<reference evidence="9 10" key="1">
    <citation type="submission" date="2018-04" db="EMBL/GenBank/DDBJ databases">
        <title>Camelliibacillus theae gen. nov., sp. nov., isolated from Pu'er tea.</title>
        <authorList>
            <person name="Niu L."/>
        </authorList>
    </citation>
    <scope>NUCLEOTIDE SEQUENCE [LARGE SCALE GENOMIC DNA]</scope>
    <source>
        <strain evidence="9 10">T8</strain>
    </source>
</reference>
<keyword evidence="3" id="KW-1003">Cell membrane</keyword>
<evidence type="ECO:0000256" key="3">
    <source>
        <dbReference type="ARBA" id="ARBA00022475"/>
    </source>
</evidence>
<protein>
    <recommendedName>
        <fullName evidence="8">Glycine transporter domain-containing protein</fullName>
    </recommendedName>
</protein>
<feature type="transmembrane region" description="Helical" evidence="7">
    <location>
        <begin position="63"/>
        <end position="82"/>
    </location>
</feature>
<keyword evidence="6 7" id="KW-0472">Membrane</keyword>
<dbReference type="RefSeq" id="WP_116554247.1">
    <property type="nucleotide sequence ID" value="NZ_QCZG01000011.1"/>
</dbReference>
<keyword evidence="4 7" id="KW-0812">Transmembrane</keyword>
<evidence type="ECO:0000259" key="8">
    <source>
        <dbReference type="Pfam" id="PF03458"/>
    </source>
</evidence>
<evidence type="ECO:0000256" key="4">
    <source>
        <dbReference type="ARBA" id="ARBA00022692"/>
    </source>
</evidence>
<feature type="domain" description="Glycine transporter" evidence="8">
    <location>
        <begin position="5"/>
        <end position="78"/>
    </location>
</feature>
<dbReference type="Proteomes" id="UP000245998">
    <property type="component" value="Unassembled WGS sequence"/>
</dbReference>
<comment type="subcellular location">
    <subcellularLocation>
        <location evidence="1">Cell membrane</location>
        <topology evidence="1">Multi-pass membrane protein</topology>
    </subcellularLocation>
</comment>
<proteinExistence type="inferred from homology"/>
<evidence type="ECO:0000256" key="2">
    <source>
        <dbReference type="ARBA" id="ARBA00008193"/>
    </source>
</evidence>
<gene>
    <name evidence="9" type="ORF">DCC39_07360</name>
</gene>
<dbReference type="PANTHER" id="PTHR30506:SF3">
    <property type="entry name" value="UPF0126 INNER MEMBRANE PROTEIN YADS-RELATED"/>
    <property type="match status" value="1"/>
</dbReference>
<evidence type="ECO:0000256" key="6">
    <source>
        <dbReference type="ARBA" id="ARBA00023136"/>
    </source>
</evidence>
<keyword evidence="10" id="KW-1185">Reference proteome</keyword>